<protein>
    <submittedName>
        <fullName evidence="9">Retrovirus-related Pol poly from transposon</fullName>
    </submittedName>
</protein>
<feature type="region of interest" description="Disordered" evidence="7">
    <location>
        <begin position="366"/>
        <end position="387"/>
    </location>
</feature>
<dbReference type="InterPro" id="IPR043502">
    <property type="entry name" value="DNA/RNA_pol_sf"/>
</dbReference>
<evidence type="ECO:0000259" key="8">
    <source>
        <dbReference type="PROSITE" id="PS50994"/>
    </source>
</evidence>
<dbReference type="PROSITE" id="PS50994">
    <property type="entry name" value="INTEGRASE"/>
    <property type="match status" value="1"/>
</dbReference>
<dbReference type="AlphaFoldDB" id="A0A6S7HCS3"/>
<accession>A0A6S7HCS3</accession>
<dbReference type="SUPFAM" id="SSF56672">
    <property type="entry name" value="DNA/RNA polymerases"/>
    <property type="match status" value="1"/>
</dbReference>
<dbReference type="GO" id="GO:0003964">
    <property type="term" value="F:RNA-directed DNA polymerase activity"/>
    <property type="evidence" value="ECO:0007669"/>
    <property type="project" value="UniProtKB-KW"/>
</dbReference>
<comment type="caution">
    <text evidence="9">The sequence shown here is derived from an EMBL/GenBank/DDBJ whole genome shotgun (WGS) entry which is preliminary data.</text>
</comment>
<dbReference type="PANTHER" id="PTHR37984:SF11">
    <property type="entry name" value="INTEGRASE CATALYTIC DOMAIN-CONTAINING PROTEIN"/>
    <property type="match status" value="1"/>
</dbReference>
<keyword evidence="2" id="KW-0548">Nucleotidyltransferase</keyword>
<feature type="compositionally biased region" description="Basic and acidic residues" evidence="7">
    <location>
        <begin position="366"/>
        <end position="383"/>
    </location>
</feature>
<keyword evidence="4" id="KW-0255">Endonuclease</keyword>
<keyword evidence="10" id="KW-1185">Reference proteome</keyword>
<dbReference type="Proteomes" id="UP001152795">
    <property type="component" value="Unassembled WGS sequence"/>
</dbReference>
<evidence type="ECO:0000313" key="10">
    <source>
        <dbReference type="Proteomes" id="UP001152795"/>
    </source>
</evidence>
<keyword evidence="3" id="KW-0540">Nuclease</keyword>
<dbReference type="GO" id="GO:0004519">
    <property type="term" value="F:endonuclease activity"/>
    <property type="evidence" value="ECO:0007669"/>
    <property type="project" value="UniProtKB-KW"/>
</dbReference>
<feature type="non-terminal residue" evidence="9">
    <location>
        <position position="480"/>
    </location>
</feature>
<feature type="region of interest" description="Disordered" evidence="7">
    <location>
        <begin position="423"/>
        <end position="480"/>
    </location>
</feature>
<dbReference type="GO" id="GO:0003676">
    <property type="term" value="F:nucleic acid binding"/>
    <property type="evidence" value="ECO:0007669"/>
    <property type="project" value="InterPro"/>
</dbReference>
<dbReference type="SUPFAM" id="SSF53098">
    <property type="entry name" value="Ribonuclease H-like"/>
    <property type="match status" value="1"/>
</dbReference>
<keyword evidence="6" id="KW-0695">RNA-directed DNA polymerase</keyword>
<dbReference type="GO" id="GO:0015074">
    <property type="term" value="P:DNA integration"/>
    <property type="evidence" value="ECO:0007669"/>
    <property type="project" value="InterPro"/>
</dbReference>
<dbReference type="Gene3D" id="3.30.420.10">
    <property type="entry name" value="Ribonuclease H-like superfamily/Ribonuclease H"/>
    <property type="match status" value="1"/>
</dbReference>
<dbReference type="OrthoDB" id="76385at2759"/>
<keyword evidence="5" id="KW-0378">Hydrolase</keyword>
<gene>
    <name evidence="9" type="ORF">PACLA_8A031384</name>
</gene>
<dbReference type="FunFam" id="3.30.70.270:FF:000020">
    <property type="entry name" value="Transposon Tf2-6 polyprotein-like Protein"/>
    <property type="match status" value="1"/>
</dbReference>
<dbReference type="GO" id="GO:0016787">
    <property type="term" value="F:hydrolase activity"/>
    <property type="evidence" value="ECO:0007669"/>
    <property type="project" value="UniProtKB-KW"/>
</dbReference>
<feature type="compositionally biased region" description="Polar residues" evidence="7">
    <location>
        <begin position="443"/>
        <end position="454"/>
    </location>
</feature>
<evidence type="ECO:0000256" key="5">
    <source>
        <dbReference type="ARBA" id="ARBA00022801"/>
    </source>
</evidence>
<dbReference type="Gene3D" id="3.30.70.270">
    <property type="match status" value="1"/>
</dbReference>
<organism evidence="9 10">
    <name type="scientific">Paramuricea clavata</name>
    <name type="common">Red gorgonian</name>
    <name type="synonym">Violescent sea-whip</name>
    <dbReference type="NCBI Taxonomy" id="317549"/>
    <lineage>
        <taxon>Eukaryota</taxon>
        <taxon>Metazoa</taxon>
        <taxon>Cnidaria</taxon>
        <taxon>Anthozoa</taxon>
        <taxon>Octocorallia</taxon>
        <taxon>Malacalcyonacea</taxon>
        <taxon>Plexauridae</taxon>
        <taxon>Paramuricea</taxon>
    </lineage>
</organism>
<dbReference type="InterPro" id="IPR041373">
    <property type="entry name" value="RT_RNaseH"/>
</dbReference>
<dbReference type="EMBL" id="CACRXK020004690">
    <property type="protein sequence ID" value="CAB4003665.1"/>
    <property type="molecule type" value="Genomic_DNA"/>
</dbReference>
<evidence type="ECO:0000256" key="6">
    <source>
        <dbReference type="ARBA" id="ARBA00022918"/>
    </source>
</evidence>
<proteinExistence type="predicted"/>
<dbReference type="InterPro" id="IPR001584">
    <property type="entry name" value="Integrase_cat-core"/>
</dbReference>
<evidence type="ECO:0000256" key="7">
    <source>
        <dbReference type="SAM" id="MobiDB-lite"/>
    </source>
</evidence>
<sequence>VFSKEGTHPDPRRVADLLNAPLPNNAHEARSFLGMANYSSKYIRDFATLTAPLRDLTKKDVRFEWTQTHHTAFVKRGKTRLQLLHKARNGDVDSQQIIAYASRALTDTEKRYFRTEKEALAIVWAVEHFHLFLFGSEFTLITDHKPLEIIYGQRASNPVDYLSRHPTNESKRKQEKMTEQYINFVTQNSVPKAMTLQEIINATNADAALTALHDAIKTNKWHSPIVKPFKAVKNELTSTTHGVILRGTRIVIPAALQQRAIDIAHETHLGIEKTKSLIPLGIQAKFSTPYWPQGNATVERFMRPLGKALKIATLEGRPWKQELNRFLLQYRTTPHCTTGVPPSELLFNRVIKGKLPVINSKKIVNRHKEARDNEKTRQERNREYANQTQEKVIYNDKENWYRDTCQSKDGHIVKRNVSHFKRINKPREEDTDDEGFDYEENSQDNQPSISNENSEVPRRSSRIRRPPNRYGHEYPSNLIN</sequence>
<evidence type="ECO:0000256" key="4">
    <source>
        <dbReference type="ARBA" id="ARBA00022759"/>
    </source>
</evidence>
<feature type="compositionally biased region" description="Acidic residues" evidence="7">
    <location>
        <begin position="429"/>
        <end position="442"/>
    </location>
</feature>
<dbReference type="Pfam" id="PF17917">
    <property type="entry name" value="RT_RNaseH"/>
    <property type="match status" value="1"/>
</dbReference>
<evidence type="ECO:0000256" key="2">
    <source>
        <dbReference type="ARBA" id="ARBA00022695"/>
    </source>
</evidence>
<dbReference type="PANTHER" id="PTHR37984">
    <property type="entry name" value="PROTEIN CBG26694"/>
    <property type="match status" value="1"/>
</dbReference>
<dbReference type="InterPro" id="IPR043128">
    <property type="entry name" value="Rev_trsase/Diguanyl_cyclase"/>
</dbReference>
<keyword evidence="1" id="KW-0808">Transferase</keyword>
<dbReference type="InterPro" id="IPR036397">
    <property type="entry name" value="RNaseH_sf"/>
</dbReference>
<evidence type="ECO:0000313" key="9">
    <source>
        <dbReference type="EMBL" id="CAB4003665.1"/>
    </source>
</evidence>
<reference evidence="9" key="1">
    <citation type="submission" date="2020-04" db="EMBL/GenBank/DDBJ databases">
        <authorList>
            <person name="Alioto T."/>
            <person name="Alioto T."/>
            <person name="Gomez Garrido J."/>
        </authorList>
    </citation>
    <scope>NUCLEOTIDE SEQUENCE</scope>
    <source>
        <strain evidence="9">A484AB</strain>
    </source>
</reference>
<feature type="domain" description="Integrase catalytic" evidence="8">
    <location>
        <begin position="262"/>
        <end position="350"/>
    </location>
</feature>
<name>A0A6S7HCS3_PARCT</name>
<dbReference type="InterPro" id="IPR012337">
    <property type="entry name" value="RNaseH-like_sf"/>
</dbReference>
<evidence type="ECO:0000256" key="3">
    <source>
        <dbReference type="ARBA" id="ARBA00022722"/>
    </source>
</evidence>
<dbReference type="InterPro" id="IPR050951">
    <property type="entry name" value="Retrovirus_Pol_polyprotein"/>
</dbReference>
<evidence type="ECO:0000256" key="1">
    <source>
        <dbReference type="ARBA" id="ARBA00022679"/>
    </source>
</evidence>